<keyword evidence="2" id="KW-1003">Cell membrane</keyword>
<dbReference type="VEuPathDB" id="TriTrypDB:TEOVI_000639600"/>
<feature type="coiled-coil region" evidence="7">
    <location>
        <begin position="381"/>
        <end position="408"/>
    </location>
</feature>
<proteinExistence type="predicted"/>
<evidence type="ECO:0000256" key="5">
    <source>
        <dbReference type="ARBA" id="ARBA00023180"/>
    </source>
</evidence>
<dbReference type="Gene3D" id="1.10.470.10">
    <property type="entry name" value="Variant Surface Glycoprotein, subunit A, domain 2"/>
    <property type="match status" value="1"/>
</dbReference>
<feature type="region of interest" description="Disordered" evidence="8">
    <location>
        <begin position="186"/>
        <end position="212"/>
    </location>
</feature>
<organism evidence="10 11">
    <name type="scientific">Trypanosoma equiperdum</name>
    <dbReference type="NCBI Taxonomy" id="5694"/>
    <lineage>
        <taxon>Eukaryota</taxon>
        <taxon>Discoba</taxon>
        <taxon>Euglenozoa</taxon>
        <taxon>Kinetoplastea</taxon>
        <taxon>Metakinetoplastina</taxon>
        <taxon>Trypanosomatida</taxon>
        <taxon>Trypanosomatidae</taxon>
        <taxon>Trypanosoma</taxon>
    </lineage>
</organism>
<dbReference type="RefSeq" id="XP_067079585.1">
    <property type="nucleotide sequence ID" value="XM_067223484.1"/>
</dbReference>
<feature type="compositionally biased region" description="Polar residues" evidence="8">
    <location>
        <begin position="196"/>
        <end position="212"/>
    </location>
</feature>
<keyword evidence="4" id="KW-0472">Membrane</keyword>
<comment type="caution">
    <text evidence="10">The sequence shown here is derived from an EMBL/GenBank/DDBJ whole genome shotgun (WGS) entry which is preliminary data.</text>
</comment>
<evidence type="ECO:0000313" key="11">
    <source>
        <dbReference type="Proteomes" id="UP000195570"/>
    </source>
</evidence>
<dbReference type="Proteomes" id="UP000195570">
    <property type="component" value="Unassembled WGS sequence"/>
</dbReference>
<keyword evidence="5" id="KW-0325">Glycoprotein</keyword>
<dbReference type="GeneID" id="92380330"/>
<evidence type="ECO:0000256" key="7">
    <source>
        <dbReference type="SAM" id="Coils"/>
    </source>
</evidence>
<name>A0A1G4I8N1_TRYEQ</name>
<feature type="domain" description="Trypanosome variant surface glycoprotein A-type N-terminal" evidence="9">
    <location>
        <begin position="17"/>
        <end position="381"/>
    </location>
</feature>
<protein>
    <submittedName>
        <fullName evidence="10">Trypanosome variant surface glycoprotein (A-type), putative</fullName>
    </submittedName>
</protein>
<evidence type="ECO:0000256" key="2">
    <source>
        <dbReference type="ARBA" id="ARBA00022475"/>
    </source>
</evidence>
<dbReference type="GO" id="GO:0005886">
    <property type="term" value="C:plasma membrane"/>
    <property type="evidence" value="ECO:0007669"/>
    <property type="project" value="UniProtKB-SubCell"/>
</dbReference>
<evidence type="ECO:0000313" key="10">
    <source>
        <dbReference type="EMBL" id="SCU68424.1"/>
    </source>
</evidence>
<evidence type="ECO:0000256" key="4">
    <source>
        <dbReference type="ARBA" id="ARBA00023136"/>
    </source>
</evidence>
<keyword evidence="7" id="KW-0175">Coiled coil</keyword>
<dbReference type="EMBL" id="CZPT02000978">
    <property type="protein sequence ID" value="SCU68424.1"/>
    <property type="molecule type" value="Genomic_DNA"/>
</dbReference>
<dbReference type="Pfam" id="PF00913">
    <property type="entry name" value="Trypan_glycop"/>
    <property type="match status" value="1"/>
</dbReference>
<accession>A0A1G4I8N1</accession>
<keyword evidence="6" id="KW-0449">Lipoprotein</keyword>
<evidence type="ECO:0000256" key="6">
    <source>
        <dbReference type="ARBA" id="ARBA00023288"/>
    </source>
</evidence>
<feature type="compositionally biased region" description="Basic and acidic residues" evidence="8">
    <location>
        <begin position="408"/>
        <end position="444"/>
    </location>
</feature>
<reference evidence="10" key="1">
    <citation type="submission" date="2016-09" db="EMBL/GenBank/DDBJ databases">
        <authorList>
            <person name="Hebert L."/>
            <person name="Moumen B."/>
        </authorList>
    </citation>
    <scope>NUCLEOTIDE SEQUENCE [LARGE SCALE GENOMIC DNA]</scope>
    <source>
        <strain evidence="10">OVI</strain>
    </source>
</reference>
<evidence type="ECO:0000256" key="1">
    <source>
        <dbReference type="ARBA" id="ARBA00004609"/>
    </source>
</evidence>
<sequence>MLGKAKKAFTPITMGIVLTIMVGAAPAAAATKRPLLHATYSKLCTVAEQLKATPKRASKLLGSLTQAADVATQMAVKFRIGAAADPKAHKTATALAVTSILEKKAEALLQSLKTEAAKAVTAATTTTALRARIAEGLQTFAAAKVNAGYCLDSQATNSDGHTAFATSACLKDDLQVEAADAKWPAGKLKTDGFTDGPTSSGPVSSDSGTDSQCALTHTGTSAGTNCFPQNAKLIAATLTLNAGPSSTMRDLTQNLQQSNRQDNKLIEAALEDANLLDAADVTQYEAEPEKALKKIVTKQQLIKELQSTLIFSGSKDKQGAQAAAEAEANKLTDTDSKELVTLWNKLQDTDVQESSEAYTSEKKIKTIGSTSELLKILAYYQGREAQRIRALEEENARLNAAVKAAAKKSYDKDNTEGPKCVLSDKGKKEAAKEAETQETAKDGKTTTQTPQEAILLSLTRPLFGLQFFS</sequence>
<keyword evidence="3" id="KW-0336">GPI-anchor</keyword>
<dbReference type="SUPFAM" id="SSF58087">
    <property type="entry name" value="Variant surface glycoprotein (N-terminal domain)"/>
    <property type="match status" value="1"/>
</dbReference>
<evidence type="ECO:0000256" key="3">
    <source>
        <dbReference type="ARBA" id="ARBA00022622"/>
    </source>
</evidence>
<dbReference type="InterPro" id="IPR001812">
    <property type="entry name" value="Trypano_VSG_A_N_dom"/>
</dbReference>
<evidence type="ECO:0000256" key="8">
    <source>
        <dbReference type="SAM" id="MobiDB-lite"/>
    </source>
</evidence>
<dbReference type="AlphaFoldDB" id="A0A1G4I8N1"/>
<dbReference type="Gene3D" id="3.90.150.10">
    <property type="entry name" value="Variant Surface Glycoprotein, subunit A domain 1"/>
    <property type="match status" value="1"/>
</dbReference>
<evidence type="ECO:0000259" key="9">
    <source>
        <dbReference type="Pfam" id="PF00913"/>
    </source>
</evidence>
<feature type="region of interest" description="Disordered" evidence="8">
    <location>
        <begin position="408"/>
        <end position="448"/>
    </location>
</feature>
<comment type="subcellular location">
    <subcellularLocation>
        <location evidence="1">Cell membrane</location>
        <topology evidence="1">Lipid-anchor</topology>
        <topology evidence="1">GPI-anchor</topology>
    </subcellularLocation>
</comment>
<dbReference type="GO" id="GO:0098552">
    <property type="term" value="C:side of membrane"/>
    <property type="evidence" value="ECO:0007669"/>
    <property type="project" value="UniProtKB-KW"/>
</dbReference>
<dbReference type="GO" id="GO:0042783">
    <property type="term" value="P:symbiont-mediated evasion of host immune response"/>
    <property type="evidence" value="ECO:0007669"/>
    <property type="project" value="InterPro"/>
</dbReference>
<keyword evidence="11" id="KW-1185">Reference proteome</keyword>
<gene>
    <name evidence="10" type="ORF">TEOVI_000639600</name>
</gene>